<dbReference type="CDD" id="cd06821">
    <property type="entry name" value="PLPDE_III_D-TA"/>
    <property type="match status" value="1"/>
</dbReference>
<evidence type="ECO:0000313" key="5">
    <source>
        <dbReference type="Proteomes" id="UP000651112"/>
    </source>
</evidence>
<dbReference type="Gene3D" id="3.20.20.10">
    <property type="entry name" value="Alanine racemase"/>
    <property type="match status" value="1"/>
</dbReference>
<comment type="similarity">
    <text evidence="1">Belongs to the DSD1 family.</text>
</comment>
<gene>
    <name evidence="4" type="ORF">H8B21_00500</name>
</gene>
<name>A0ABR7XLK2_9SPHI</name>
<dbReference type="InterPro" id="IPR051466">
    <property type="entry name" value="D-amino_acid_metab_enzyme"/>
</dbReference>
<dbReference type="Pfam" id="PF14031">
    <property type="entry name" value="D-ser_dehydrat"/>
    <property type="match status" value="1"/>
</dbReference>
<evidence type="ECO:0000256" key="1">
    <source>
        <dbReference type="ARBA" id="ARBA00005323"/>
    </source>
</evidence>
<evidence type="ECO:0000259" key="3">
    <source>
        <dbReference type="SMART" id="SM01119"/>
    </source>
</evidence>
<dbReference type="Proteomes" id="UP000651112">
    <property type="component" value="Unassembled WGS sequence"/>
</dbReference>
<protein>
    <submittedName>
        <fullName evidence="4">D-TA family PLP-dependent enzyme</fullName>
    </submittedName>
</protein>
<feature type="domain" description="D-serine dehydratase-like" evidence="3">
    <location>
        <begin position="260"/>
        <end position="350"/>
    </location>
</feature>
<accession>A0ABR7XLK2</accession>
<dbReference type="InterPro" id="IPR001608">
    <property type="entry name" value="Ala_racemase_N"/>
</dbReference>
<organism evidence="4 5">
    <name type="scientific">Sphingobacterium chuzhouense</name>
    <dbReference type="NCBI Taxonomy" id="1742264"/>
    <lineage>
        <taxon>Bacteria</taxon>
        <taxon>Pseudomonadati</taxon>
        <taxon>Bacteroidota</taxon>
        <taxon>Sphingobacteriia</taxon>
        <taxon>Sphingobacteriales</taxon>
        <taxon>Sphingobacteriaceae</taxon>
        <taxon>Sphingobacterium</taxon>
    </lineage>
</organism>
<dbReference type="PANTHER" id="PTHR28004">
    <property type="entry name" value="ZGC:162816-RELATED"/>
    <property type="match status" value="1"/>
</dbReference>
<keyword evidence="5" id="KW-1185">Reference proteome</keyword>
<dbReference type="EMBL" id="JACNYL010000001">
    <property type="protein sequence ID" value="MBD1420036.1"/>
    <property type="molecule type" value="Genomic_DNA"/>
</dbReference>
<dbReference type="RefSeq" id="WP_190311843.1">
    <property type="nucleotide sequence ID" value="NZ_JACNYL010000001.1"/>
</dbReference>
<dbReference type="InterPro" id="IPR042208">
    <property type="entry name" value="D-ser_dehydrat-like_sf"/>
</dbReference>
<comment type="caution">
    <text evidence="4">The sequence shown here is derived from an EMBL/GenBank/DDBJ whole genome shotgun (WGS) entry which is preliminary data.</text>
</comment>
<dbReference type="SMART" id="SM01119">
    <property type="entry name" value="D-ser_dehydrat"/>
    <property type="match status" value="1"/>
</dbReference>
<dbReference type="Gene3D" id="2.40.37.20">
    <property type="entry name" value="D-serine dehydratase-like domain"/>
    <property type="match status" value="1"/>
</dbReference>
<sequence>MNWYNLYIENQVDTPALLVYPDRVQHNIEVLKDMIDDINRLRPHAKTHKTKEITELLLNAGISKFKCATIAEAEMLGECGVPDVLLAYPLYEAKLQRFVTLVQHFPQTRFSAIVDYVDAVKNLSAIAVQNEIQIDVFIDLNIGMGRTGILPDDDAALELYRFCSGVDGLNVKGFHAYDGHVREIDIAERKNICDRNYKPIARLIERLLDEGFTKPRVVIGGSPSFPIYAQYPEVECSPGTFVLWDKGYANTLPEQNFLPAAVLMTRVVSLPSENTICVDLGYKAIASENPLDNRVFFLNAPHLKPVSHSEEHLVLDAGERHQFKVGDVLYALPIHICPTVALYDKLLVVENNAVVGEWEVVARRR</sequence>
<dbReference type="SUPFAM" id="SSF51419">
    <property type="entry name" value="PLP-binding barrel"/>
    <property type="match status" value="1"/>
</dbReference>
<reference evidence="4 5" key="1">
    <citation type="submission" date="2020-08" db="EMBL/GenBank/DDBJ databases">
        <title>Sphingobacterium sp. DN00404 isolated from aquaculture water.</title>
        <authorList>
            <person name="Zhang M."/>
        </authorList>
    </citation>
    <scope>NUCLEOTIDE SEQUENCE [LARGE SCALE GENOMIC DNA]</scope>
    <source>
        <strain evidence="4 5">KCTC 42746</strain>
    </source>
</reference>
<evidence type="ECO:0000313" key="4">
    <source>
        <dbReference type="EMBL" id="MBD1420036.1"/>
    </source>
</evidence>
<dbReference type="PANTHER" id="PTHR28004:SF2">
    <property type="entry name" value="D-SERINE DEHYDRATASE"/>
    <property type="match status" value="1"/>
</dbReference>
<dbReference type="InterPro" id="IPR026956">
    <property type="entry name" value="D-ser_dehydrat-like_dom"/>
</dbReference>
<proteinExistence type="inferred from homology"/>
<dbReference type="Pfam" id="PF01168">
    <property type="entry name" value="Ala_racemase_N"/>
    <property type="match status" value="1"/>
</dbReference>
<dbReference type="InterPro" id="IPR029066">
    <property type="entry name" value="PLP-binding_barrel"/>
</dbReference>
<keyword evidence="2" id="KW-0456">Lyase</keyword>
<evidence type="ECO:0000256" key="2">
    <source>
        <dbReference type="ARBA" id="ARBA00023239"/>
    </source>
</evidence>